<evidence type="ECO:0000256" key="1">
    <source>
        <dbReference type="SAM" id="Phobius"/>
    </source>
</evidence>
<sequence length="99" mass="11065">MFMPKFPKEIIEQKGYAVNTTTLFAALGLFFFGFSGFILVINAAARLFASVWMYSFGGSDASRAGMVFVLATICFALAVLCRKGFRYCLFKLKQHQLPN</sequence>
<feature type="transmembrane region" description="Helical" evidence="1">
    <location>
        <begin position="21"/>
        <end position="44"/>
    </location>
</feature>
<geneLocation type="plasmid" evidence="2">
    <name>p447-IMP</name>
</geneLocation>
<proteinExistence type="predicted"/>
<protein>
    <submittedName>
        <fullName evidence="2">P-type type IV secretion protein TraY</fullName>
    </submittedName>
</protein>
<accession>A0A223DQI4</accession>
<feature type="transmembrane region" description="Helical" evidence="1">
    <location>
        <begin position="64"/>
        <end position="81"/>
    </location>
</feature>
<reference evidence="2" key="1">
    <citation type="submission" date="2019-05" db="EMBL/GenBank/DDBJ databases">
        <title>Complete sequence of plasmid p447-IMP harbouring the metallo-beta-lactamase gene blaIMP-8.</title>
        <authorList>
            <person name="Zhan Z."/>
            <person name="Feng J."/>
            <person name="Jiang X."/>
            <person name="Liang Q."/>
            <person name="Liang L."/>
            <person name="Yuan M."/>
            <person name="Fang H."/>
            <person name="Li P."/>
            <person name="Zhou D."/>
        </authorList>
    </citation>
    <scope>NUCLEOTIDE SEQUENCE</scope>
    <source>
        <strain evidence="2">447</strain>
        <plasmid evidence="2">p447-IMP</plasmid>
    </source>
</reference>
<dbReference type="AlphaFoldDB" id="A0A223DQI4"/>
<name>A0A223DQI4_KLEPN</name>
<keyword evidence="1" id="KW-0472">Membrane</keyword>
<keyword evidence="1" id="KW-0812">Transmembrane</keyword>
<evidence type="ECO:0000313" key="2">
    <source>
        <dbReference type="EMBL" id="ASS84952.1"/>
    </source>
</evidence>
<organism evidence="2">
    <name type="scientific">Klebsiella pneumoniae</name>
    <dbReference type="NCBI Taxonomy" id="573"/>
    <lineage>
        <taxon>Bacteria</taxon>
        <taxon>Pseudomonadati</taxon>
        <taxon>Pseudomonadota</taxon>
        <taxon>Gammaproteobacteria</taxon>
        <taxon>Enterobacterales</taxon>
        <taxon>Enterobacteriaceae</taxon>
        <taxon>Klebsiella/Raoultella group</taxon>
        <taxon>Klebsiella</taxon>
        <taxon>Klebsiella pneumoniae complex</taxon>
    </lineage>
</organism>
<gene>
    <name evidence="2" type="primary">traY</name>
</gene>
<dbReference type="EMBL" id="KY978631">
    <property type="protein sequence ID" value="ASS84952.1"/>
    <property type="molecule type" value="Genomic_DNA"/>
</dbReference>
<keyword evidence="1" id="KW-1133">Transmembrane helix</keyword>
<keyword evidence="2" id="KW-0614">Plasmid</keyword>